<dbReference type="Proteomes" id="UP000318431">
    <property type="component" value="Unassembled WGS sequence"/>
</dbReference>
<protein>
    <submittedName>
        <fullName evidence="1">Fimbrial assembly protein PilN</fullName>
    </submittedName>
</protein>
<dbReference type="InterPro" id="IPR007813">
    <property type="entry name" value="PilN"/>
</dbReference>
<name>A0A562R9L2_9BURK</name>
<organism evidence="1 2">
    <name type="scientific">Pseudoduganella lurida</name>
    <dbReference type="NCBI Taxonomy" id="1036180"/>
    <lineage>
        <taxon>Bacteria</taxon>
        <taxon>Pseudomonadati</taxon>
        <taxon>Pseudomonadota</taxon>
        <taxon>Betaproteobacteria</taxon>
        <taxon>Burkholderiales</taxon>
        <taxon>Oxalobacteraceae</taxon>
        <taxon>Telluria group</taxon>
        <taxon>Pseudoduganella</taxon>
    </lineage>
</organism>
<sequence length="181" mass="19568">MKPIRIDFAPPSLRRALFRLHPALAAAGLAGVLLCGGGIWFATQLAGERAARAAQVERLQARQAALSKRPAAVVQTAIPEAQAVAVNAAILQLNVPWRELDDAIGAATPSTIALLALEPDAKKQMLKITAEAKNSDDMVDYVRSLQQQEFFLGAALARHEIGEQDAGRAIRFQVDVQWRAR</sequence>
<dbReference type="AlphaFoldDB" id="A0A562R9L2"/>
<dbReference type="EMBL" id="VLLB01000004">
    <property type="protein sequence ID" value="TWI65120.1"/>
    <property type="molecule type" value="Genomic_DNA"/>
</dbReference>
<proteinExistence type="predicted"/>
<reference evidence="1 2" key="1">
    <citation type="journal article" date="2015" name="Stand. Genomic Sci.">
        <title>Genomic Encyclopedia of Bacterial and Archaeal Type Strains, Phase III: the genomes of soil and plant-associated and newly described type strains.</title>
        <authorList>
            <person name="Whitman W.B."/>
            <person name="Woyke T."/>
            <person name="Klenk H.P."/>
            <person name="Zhou Y."/>
            <person name="Lilburn T.G."/>
            <person name="Beck B.J."/>
            <person name="De Vos P."/>
            <person name="Vandamme P."/>
            <person name="Eisen J.A."/>
            <person name="Garrity G."/>
            <person name="Hugenholtz P."/>
            <person name="Kyrpides N.C."/>
        </authorList>
    </citation>
    <scope>NUCLEOTIDE SEQUENCE [LARGE SCALE GENOMIC DNA]</scope>
    <source>
        <strain evidence="1 2">CGMCC 1.10822</strain>
    </source>
</reference>
<evidence type="ECO:0000313" key="2">
    <source>
        <dbReference type="Proteomes" id="UP000318431"/>
    </source>
</evidence>
<dbReference type="Pfam" id="PF05137">
    <property type="entry name" value="PilN"/>
    <property type="match status" value="1"/>
</dbReference>
<gene>
    <name evidence="1" type="ORF">IP91_02526</name>
</gene>
<evidence type="ECO:0000313" key="1">
    <source>
        <dbReference type="EMBL" id="TWI65120.1"/>
    </source>
</evidence>
<dbReference type="OrthoDB" id="8703192at2"/>
<keyword evidence="2" id="KW-1185">Reference proteome</keyword>
<accession>A0A562R9L2</accession>
<dbReference type="RefSeq" id="WP_145649379.1">
    <property type="nucleotide sequence ID" value="NZ_VLLB01000004.1"/>
</dbReference>
<comment type="caution">
    <text evidence="1">The sequence shown here is derived from an EMBL/GenBank/DDBJ whole genome shotgun (WGS) entry which is preliminary data.</text>
</comment>